<evidence type="ECO:0000313" key="1">
    <source>
        <dbReference type="EMBL" id="CAF4153907.1"/>
    </source>
</evidence>
<dbReference type="Proteomes" id="UP000681967">
    <property type="component" value="Unassembled WGS sequence"/>
</dbReference>
<dbReference type="EMBL" id="CAJOBJ010010456">
    <property type="protein sequence ID" value="CAF4153907.1"/>
    <property type="molecule type" value="Genomic_DNA"/>
</dbReference>
<name>A0A8S2RB52_9BILA</name>
<sequence>IKQENQDVPKKNRFSNLNLSNDIDRFVKMHDYLHHSQQHETKVSKQELNKNQKSVIKQRETNKNQNKPAIITSPNQNKPAIIISPNQIKPTIIISPNQNKPAIITSTDQNKSKIAKSTNQTDEFDSATLAQIVE</sequence>
<dbReference type="Proteomes" id="UP000681720">
    <property type="component" value="Unassembled WGS sequence"/>
</dbReference>
<proteinExistence type="predicted"/>
<protein>
    <submittedName>
        <fullName evidence="1">Uncharacterized protein</fullName>
    </submittedName>
</protein>
<dbReference type="AlphaFoldDB" id="A0A8S2RB52"/>
<accession>A0A8S2RB52</accession>
<feature type="non-terminal residue" evidence="1">
    <location>
        <position position="1"/>
    </location>
</feature>
<comment type="caution">
    <text evidence="1">The sequence shown here is derived from an EMBL/GenBank/DDBJ whole genome shotgun (WGS) entry which is preliminary data.</text>
</comment>
<reference evidence="1" key="1">
    <citation type="submission" date="2021-02" db="EMBL/GenBank/DDBJ databases">
        <authorList>
            <person name="Nowell W R."/>
        </authorList>
    </citation>
    <scope>NUCLEOTIDE SEQUENCE</scope>
</reference>
<dbReference type="EMBL" id="CAJOBH010277958">
    <property type="protein sequence ID" value="CAF5169065.1"/>
    <property type="molecule type" value="Genomic_DNA"/>
</dbReference>
<gene>
    <name evidence="2" type="ORF">BYL167_LOCUS76803</name>
    <name evidence="1" type="ORF">GIL414_LOCUS19642</name>
</gene>
<evidence type="ECO:0000313" key="2">
    <source>
        <dbReference type="EMBL" id="CAF5169065.1"/>
    </source>
</evidence>
<feature type="non-terminal residue" evidence="1">
    <location>
        <position position="134"/>
    </location>
</feature>
<evidence type="ECO:0000313" key="3">
    <source>
        <dbReference type="Proteomes" id="UP000681720"/>
    </source>
</evidence>
<organism evidence="1 3">
    <name type="scientific">Rotaria magnacalcarata</name>
    <dbReference type="NCBI Taxonomy" id="392030"/>
    <lineage>
        <taxon>Eukaryota</taxon>
        <taxon>Metazoa</taxon>
        <taxon>Spiralia</taxon>
        <taxon>Gnathifera</taxon>
        <taxon>Rotifera</taxon>
        <taxon>Eurotatoria</taxon>
        <taxon>Bdelloidea</taxon>
        <taxon>Philodinida</taxon>
        <taxon>Philodinidae</taxon>
        <taxon>Rotaria</taxon>
    </lineage>
</organism>